<accession>A0A9W8QH84</accession>
<protein>
    <submittedName>
        <fullName evidence="1">Uncharacterized protein</fullName>
    </submittedName>
</protein>
<evidence type="ECO:0000313" key="2">
    <source>
        <dbReference type="Proteomes" id="UP001144673"/>
    </source>
</evidence>
<proteinExistence type="predicted"/>
<sequence length="74" mass="7952">MILAAKQLWSGHRSGSGRILAETIAEHLHQIVKLPEHIVVAGQILSARNSNPPLPKGPVLARHTAARRAEALVP</sequence>
<dbReference type="RefSeq" id="XP_056055247.1">
    <property type="nucleotide sequence ID" value="XM_056198283.1"/>
</dbReference>
<dbReference type="GeneID" id="80887546"/>
<dbReference type="Proteomes" id="UP001144673">
    <property type="component" value="Chromosome 6"/>
</dbReference>
<evidence type="ECO:0000313" key="1">
    <source>
        <dbReference type="EMBL" id="KAJ4155123.1"/>
    </source>
</evidence>
<comment type="caution">
    <text evidence="1">The sequence shown here is derived from an EMBL/GenBank/DDBJ whole genome shotgun (WGS) entry which is preliminary data.</text>
</comment>
<reference evidence="1" key="1">
    <citation type="journal article" date="2023" name="Access Microbiol">
        <title>De-novo genome assembly for Akanthomyces muscarius, a biocontrol agent of insect agricultural pests.</title>
        <authorList>
            <person name="Erdos Z."/>
            <person name="Studholme D.J."/>
            <person name="Raymond B."/>
            <person name="Sharma M."/>
        </authorList>
    </citation>
    <scope>NUCLEOTIDE SEQUENCE</scope>
    <source>
        <strain evidence="1">Ve6</strain>
    </source>
</reference>
<dbReference type="AlphaFoldDB" id="A0A9W8QH84"/>
<organism evidence="1 2">
    <name type="scientific">Akanthomyces muscarius</name>
    <name type="common">Entomopathogenic fungus</name>
    <name type="synonym">Lecanicillium muscarium</name>
    <dbReference type="NCBI Taxonomy" id="2231603"/>
    <lineage>
        <taxon>Eukaryota</taxon>
        <taxon>Fungi</taxon>
        <taxon>Dikarya</taxon>
        <taxon>Ascomycota</taxon>
        <taxon>Pezizomycotina</taxon>
        <taxon>Sordariomycetes</taxon>
        <taxon>Hypocreomycetidae</taxon>
        <taxon>Hypocreales</taxon>
        <taxon>Cordycipitaceae</taxon>
        <taxon>Akanthomyces</taxon>
    </lineage>
</organism>
<dbReference type="EMBL" id="JAJHUN010000007">
    <property type="protein sequence ID" value="KAJ4155123.1"/>
    <property type="molecule type" value="Genomic_DNA"/>
</dbReference>
<name>A0A9W8QH84_AKAMU</name>
<gene>
    <name evidence="1" type="ORF">LMH87_000387</name>
</gene>
<dbReference type="KEGG" id="amus:LMH87_000387"/>
<keyword evidence="2" id="KW-1185">Reference proteome</keyword>